<organism evidence="3 4">
    <name type="scientific">Ilex paraguariensis</name>
    <name type="common">yerba mate</name>
    <dbReference type="NCBI Taxonomy" id="185542"/>
    <lineage>
        <taxon>Eukaryota</taxon>
        <taxon>Viridiplantae</taxon>
        <taxon>Streptophyta</taxon>
        <taxon>Embryophyta</taxon>
        <taxon>Tracheophyta</taxon>
        <taxon>Spermatophyta</taxon>
        <taxon>Magnoliopsida</taxon>
        <taxon>eudicotyledons</taxon>
        <taxon>Gunneridae</taxon>
        <taxon>Pentapetalae</taxon>
        <taxon>asterids</taxon>
        <taxon>campanulids</taxon>
        <taxon>Aquifoliales</taxon>
        <taxon>Aquifoliaceae</taxon>
        <taxon>Ilex</taxon>
    </lineage>
</organism>
<evidence type="ECO:0000256" key="1">
    <source>
        <dbReference type="SAM" id="Phobius"/>
    </source>
</evidence>
<sequence>MMGGRNNGKYVRNPCLTMHQPWASLLVQGIKRIEGRSWAAPIRVVKKTQERNHVGGGQIGWTEGRLWIHAAGKVPDDATIKAMEDFYREIYALNGIINLKFPDHYPVSRLIGISDLVRFYVFQILFSLTLFLFHARLWIVWELIWV</sequence>
<protein>
    <recommendedName>
        <fullName evidence="2">ASCH domain-containing protein</fullName>
    </recommendedName>
</protein>
<dbReference type="InterPro" id="IPR007374">
    <property type="entry name" value="ASCH_domain"/>
</dbReference>
<comment type="caution">
    <text evidence="3">The sequence shown here is derived from an EMBL/GenBank/DDBJ whole genome shotgun (WGS) entry which is preliminary data.</text>
</comment>
<keyword evidence="1" id="KW-1133">Transmembrane helix</keyword>
<reference evidence="3 4" key="1">
    <citation type="submission" date="2024-02" db="EMBL/GenBank/DDBJ databases">
        <authorList>
            <person name="Vignale AGUSTIN F."/>
            <person name="Sosa J E."/>
            <person name="Modenutti C."/>
        </authorList>
    </citation>
    <scope>NUCLEOTIDE SEQUENCE [LARGE SCALE GENOMIC DNA]</scope>
</reference>
<dbReference type="AlphaFoldDB" id="A0ABC8T5G2"/>
<dbReference type="Pfam" id="PF04266">
    <property type="entry name" value="ASCH"/>
    <property type="match status" value="1"/>
</dbReference>
<name>A0ABC8T5G2_9AQUA</name>
<evidence type="ECO:0000313" key="4">
    <source>
        <dbReference type="Proteomes" id="UP001642360"/>
    </source>
</evidence>
<dbReference type="PANTHER" id="PTHR12963">
    <property type="entry name" value="THYROID RECEPTOR INTERACTING PROTEIN RELATED"/>
    <property type="match status" value="1"/>
</dbReference>
<accession>A0ABC8T5G2</accession>
<dbReference type="Gene3D" id="2.30.130.30">
    <property type="entry name" value="Hypothetical protein"/>
    <property type="match status" value="1"/>
</dbReference>
<dbReference type="PANTHER" id="PTHR12963:SF0">
    <property type="entry name" value="EXPRESSED PROTEIN"/>
    <property type="match status" value="1"/>
</dbReference>
<evidence type="ECO:0000313" key="3">
    <source>
        <dbReference type="EMBL" id="CAK9162298.1"/>
    </source>
</evidence>
<keyword evidence="4" id="KW-1185">Reference proteome</keyword>
<feature type="domain" description="ASCH" evidence="2">
    <location>
        <begin position="16"/>
        <end position="46"/>
    </location>
</feature>
<dbReference type="SUPFAM" id="SSF88697">
    <property type="entry name" value="PUA domain-like"/>
    <property type="match status" value="1"/>
</dbReference>
<dbReference type="Proteomes" id="UP001642360">
    <property type="component" value="Unassembled WGS sequence"/>
</dbReference>
<feature type="transmembrane region" description="Helical" evidence="1">
    <location>
        <begin position="119"/>
        <end position="141"/>
    </location>
</feature>
<keyword evidence="1" id="KW-0812">Transmembrane</keyword>
<dbReference type="CDD" id="cd06554">
    <property type="entry name" value="ASCH_ASC-1_like"/>
    <property type="match status" value="1"/>
</dbReference>
<gene>
    <name evidence="3" type="ORF">ILEXP_LOCUS31161</name>
</gene>
<keyword evidence="1" id="KW-0472">Membrane</keyword>
<evidence type="ECO:0000259" key="2">
    <source>
        <dbReference type="Pfam" id="PF04266"/>
    </source>
</evidence>
<dbReference type="InterPro" id="IPR015947">
    <property type="entry name" value="PUA-like_sf"/>
</dbReference>
<proteinExistence type="predicted"/>
<dbReference type="InterPro" id="IPR039128">
    <property type="entry name" value="TRIP4-like"/>
</dbReference>
<dbReference type="EMBL" id="CAUOFW020003835">
    <property type="protein sequence ID" value="CAK9162298.1"/>
    <property type="molecule type" value="Genomic_DNA"/>
</dbReference>